<dbReference type="GO" id="GO:0004089">
    <property type="term" value="F:carbonate dehydratase activity"/>
    <property type="evidence" value="ECO:0007669"/>
    <property type="project" value="UniProtKB-EC"/>
</dbReference>
<dbReference type="InterPro" id="IPR036874">
    <property type="entry name" value="Carbonic_anhydrase_sf"/>
</dbReference>
<keyword evidence="5" id="KW-0862">Zinc</keyword>
<keyword evidence="4" id="KW-0479">Metal-binding</keyword>
<dbReference type="EC" id="4.2.1.1" evidence="3"/>
<dbReference type="GO" id="GO:0008270">
    <property type="term" value="F:zinc ion binding"/>
    <property type="evidence" value="ECO:0007669"/>
    <property type="project" value="InterPro"/>
</dbReference>
<comment type="catalytic activity">
    <reaction evidence="7">
        <text>hydrogencarbonate + H(+) = CO2 + H2O</text>
        <dbReference type="Rhea" id="RHEA:10748"/>
        <dbReference type="ChEBI" id="CHEBI:15377"/>
        <dbReference type="ChEBI" id="CHEBI:15378"/>
        <dbReference type="ChEBI" id="CHEBI:16526"/>
        <dbReference type="ChEBI" id="CHEBI:17544"/>
        <dbReference type="EC" id="4.2.1.1"/>
    </reaction>
</comment>
<evidence type="ECO:0000256" key="7">
    <source>
        <dbReference type="ARBA" id="ARBA00048348"/>
    </source>
</evidence>
<dbReference type="PANTHER" id="PTHR11002">
    <property type="entry name" value="CARBONIC ANHYDRASE"/>
    <property type="match status" value="1"/>
</dbReference>
<dbReference type="PANTHER" id="PTHR11002:SF76">
    <property type="entry name" value="CARBONIC ANHYDRASE"/>
    <property type="match status" value="1"/>
</dbReference>
<dbReference type="InterPro" id="IPR015892">
    <property type="entry name" value="Carbonic_anhydrase_CS"/>
</dbReference>
<evidence type="ECO:0000256" key="6">
    <source>
        <dbReference type="ARBA" id="ARBA00023239"/>
    </source>
</evidence>
<dbReference type="GO" id="GO:0015976">
    <property type="term" value="P:carbon utilization"/>
    <property type="evidence" value="ECO:0007669"/>
    <property type="project" value="InterPro"/>
</dbReference>
<organism evidence="8">
    <name type="scientific">hydrothermal vent metagenome</name>
    <dbReference type="NCBI Taxonomy" id="652676"/>
    <lineage>
        <taxon>unclassified sequences</taxon>
        <taxon>metagenomes</taxon>
        <taxon>ecological metagenomes</taxon>
    </lineage>
</organism>
<dbReference type="Gene3D" id="3.40.1050.10">
    <property type="entry name" value="Carbonic anhydrase"/>
    <property type="match status" value="1"/>
</dbReference>
<evidence type="ECO:0000256" key="1">
    <source>
        <dbReference type="ARBA" id="ARBA00001947"/>
    </source>
</evidence>
<dbReference type="AlphaFoldDB" id="A0A1W1BXK6"/>
<proteinExistence type="inferred from homology"/>
<protein>
    <recommendedName>
        <fullName evidence="3">carbonic anhydrase</fullName>
        <ecNumber evidence="3">4.2.1.1</ecNumber>
    </recommendedName>
</protein>
<comment type="similarity">
    <text evidence="2">Belongs to the beta-class carbonic anhydrase family.</text>
</comment>
<dbReference type="SUPFAM" id="SSF53056">
    <property type="entry name" value="beta-carbonic anhydrase, cab"/>
    <property type="match status" value="1"/>
</dbReference>
<evidence type="ECO:0000313" key="8">
    <source>
        <dbReference type="EMBL" id="SFV58225.1"/>
    </source>
</evidence>
<accession>A0A1W1BXK6</accession>
<dbReference type="Pfam" id="PF00484">
    <property type="entry name" value="Pro_CA"/>
    <property type="match status" value="1"/>
</dbReference>
<dbReference type="PROSITE" id="PS00704">
    <property type="entry name" value="PROK_CO2_ANHYDRASE_1"/>
    <property type="match status" value="1"/>
</dbReference>
<name>A0A1W1BXK6_9ZZZZ</name>
<dbReference type="InterPro" id="IPR001765">
    <property type="entry name" value="Carbonic_anhydrase"/>
</dbReference>
<sequence length="207" mass="23365">MEKVHLDGYNKFKAEFFGNNKELFDKLAKGQNPHTMVITCSDSRVQPATILSTNPGDIFVAENIGNAVPPYDTMVGDSTQAALEYAVVALKIQHIIILAHSSCGACAHLYHEPVEGEPHLKHVDKWLELLQPAKDASLLEMYADKNKNISEVTEKNNLKLSLNRLMTYPYIREAMDNGQMKIHGWWYNVGTAKVEVYDQATKTFRKK</sequence>
<dbReference type="SMART" id="SM00947">
    <property type="entry name" value="Pro_CA"/>
    <property type="match status" value="1"/>
</dbReference>
<reference evidence="8" key="1">
    <citation type="submission" date="2016-10" db="EMBL/GenBank/DDBJ databases">
        <authorList>
            <person name="de Groot N.N."/>
        </authorList>
    </citation>
    <scope>NUCLEOTIDE SEQUENCE</scope>
</reference>
<evidence type="ECO:0000256" key="5">
    <source>
        <dbReference type="ARBA" id="ARBA00022833"/>
    </source>
</evidence>
<evidence type="ECO:0000256" key="4">
    <source>
        <dbReference type="ARBA" id="ARBA00022723"/>
    </source>
</evidence>
<keyword evidence="6 8" id="KW-0456">Lyase</keyword>
<comment type="cofactor">
    <cofactor evidence="1">
        <name>Zn(2+)</name>
        <dbReference type="ChEBI" id="CHEBI:29105"/>
    </cofactor>
</comment>
<gene>
    <name evidence="8" type="ORF">MNB_SV-12-611</name>
</gene>
<evidence type="ECO:0000256" key="2">
    <source>
        <dbReference type="ARBA" id="ARBA00006217"/>
    </source>
</evidence>
<evidence type="ECO:0000256" key="3">
    <source>
        <dbReference type="ARBA" id="ARBA00012925"/>
    </source>
</evidence>
<dbReference type="EMBL" id="FPHE01000083">
    <property type="protein sequence ID" value="SFV58225.1"/>
    <property type="molecule type" value="Genomic_DNA"/>
</dbReference>